<dbReference type="InterPro" id="IPR000847">
    <property type="entry name" value="LysR_HTH_N"/>
</dbReference>
<dbReference type="Pfam" id="PF03466">
    <property type="entry name" value="LysR_substrate"/>
    <property type="match status" value="1"/>
</dbReference>
<dbReference type="EMBL" id="UOGA01000266">
    <property type="protein sequence ID" value="VAX24192.1"/>
    <property type="molecule type" value="Genomic_DNA"/>
</dbReference>
<proteinExistence type="inferred from homology"/>
<dbReference type="Pfam" id="PF00126">
    <property type="entry name" value="HTH_1"/>
    <property type="match status" value="1"/>
</dbReference>
<dbReference type="GO" id="GO:0003700">
    <property type="term" value="F:DNA-binding transcription factor activity"/>
    <property type="evidence" value="ECO:0007669"/>
    <property type="project" value="InterPro"/>
</dbReference>
<organism evidence="6">
    <name type="scientific">hydrothermal vent metagenome</name>
    <dbReference type="NCBI Taxonomy" id="652676"/>
    <lineage>
        <taxon>unclassified sequences</taxon>
        <taxon>metagenomes</taxon>
        <taxon>ecological metagenomes</taxon>
    </lineage>
</organism>
<dbReference type="InterPro" id="IPR036388">
    <property type="entry name" value="WH-like_DNA-bd_sf"/>
</dbReference>
<keyword evidence="4" id="KW-0804">Transcription</keyword>
<keyword evidence="2" id="KW-0805">Transcription regulation</keyword>
<accession>A0A3B1C7S1</accession>
<dbReference type="CDD" id="cd08420">
    <property type="entry name" value="PBP2_CysL_like"/>
    <property type="match status" value="1"/>
</dbReference>
<dbReference type="Gene3D" id="1.10.10.10">
    <property type="entry name" value="Winged helix-like DNA-binding domain superfamily/Winged helix DNA-binding domain"/>
    <property type="match status" value="1"/>
</dbReference>
<keyword evidence="3" id="KW-0238">DNA-binding</keyword>
<feature type="domain" description="HTH lysR-type" evidence="5">
    <location>
        <begin position="5"/>
        <end position="62"/>
    </location>
</feature>
<evidence type="ECO:0000256" key="1">
    <source>
        <dbReference type="ARBA" id="ARBA00009437"/>
    </source>
</evidence>
<evidence type="ECO:0000256" key="2">
    <source>
        <dbReference type="ARBA" id="ARBA00023015"/>
    </source>
</evidence>
<reference evidence="6" key="1">
    <citation type="submission" date="2018-06" db="EMBL/GenBank/DDBJ databases">
        <authorList>
            <person name="Zhirakovskaya E."/>
        </authorList>
    </citation>
    <scope>NUCLEOTIDE SEQUENCE</scope>
</reference>
<evidence type="ECO:0000256" key="4">
    <source>
        <dbReference type="ARBA" id="ARBA00023163"/>
    </source>
</evidence>
<dbReference type="InterPro" id="IPR036390">
    <property type="entry name" value="WH_DNA-bd_sf"/>
</dbReference>
<evidence type="ECO:0000259" key="5">
    <source>
        <dbReference type="PROSITE" id="PS50931"/>
    </source>
</evidence>
<dbReference type="PROSITE" id="PS50931">
    <property type="entry name" value="HTH_LYSR"/>
    <property type="match status" value="1"/>
</dbReference>
<gene>
    <name evidence="6" type="ORF">MNBD_NITROSPINAE04-2393</name>
</gene>
<protein>
    <submittedName>
        <fullName evidence="6">Transcriptional regulator, LysR family</fullName>
    </submittedName>
</protein>
<evidence type="ECO:0000313" key="6">
    <source>
        <dbReference type="EMBL" id="VAX24192.1"/>
    </source>
</evidence>
<dbReference type="PRINTS" id="PR00039">
    <property type="entry name" value="HTHLYSR"/>
</dbReference>
<name>A0A3B1C7S1_9ZZZZ</name>
<sequence>MLNQVTIHQLELFLLAAKLKNFSRAADQMAISQPAFSAQIIKLERILGAPLFDRIDRKIEMTEVGAVFEEYVHKTLSTLREGKQVVDDMTHQVIGALKIGASTTIANYILPEYLGAYNSKHPKCKIEMMVNNTNQIERALLKGEIDMGLVEGPIGNTKRIKPYLFMLDELVVIFSTRHRWKNRSSVPFEDFQREPLIIRERGSGTRKVFTDMMGKSRAPLNIAMEIGNTEAIKKSAESGIGVAVISQSAIKRELKEKTLKKARISGHPMERRLSLILLRNKYVSNPLKAFISLLNPVDNIPDMGI</sequence>
<dbReference type="SUPFAM" id="SSF53850">
    <property type="entry name" value="Periplasmic binding protein-like II"/>
    <property type="match status" value="1"/>
</dbReference>
<dbReference type="PANTHER" id="PTHR30126">
    <property type="entry name" value="HTH-TYPE TRANSCRIPTIONAL REGULATOR"/>
    <property type="match status" value="1"/>
</dbReference>
<dbReference type="InterPro" id="IPR005119">
    <property type="entry name" value="LysR_subst-bd"/>
</dbReference>
<dbReference type="Gene3D" id="3.40.190.290">
    <property type="match status" value="1"/>
</dbReference>
<comment type="similarity">
    <text evidence="1">Belongs to the LysR transcriptional regulatory family.</text>
</comment>
<evidence type="ECO:0000256" key="3">
    <source>
        <dbReference type="ARBA" id="ARBA00023125"/>
    </source>
</evidence>
<dbReference type="SUPFAM" id="SSF46785">
    <property type="entry name" value="Winged helix' DNA-binding domain"/>
    <property type="match status" value="1"/>
</dbReference>
<dbReference type="PANTHER" id="PTHR30126:SF39">
    <property type="entry name" value="HTH-TYPE TRANSCRIPTIONAL REGULATOR CYSL"/>
    <property type="match status" value="1"/>
</dbReference>
<dbReference type="GO" id="GO:0000976">
    <property type="term" value="F:transcription cis-regulatory region binding"/>
    <property type="evidence" value="ECO:0007669"/>
    <property type="project" value="TreeGrafter"/>
</dbReference>
<dbReference type="AlphaFoldDB" id="A0A3B1C7S1"/>